<keyword evidence="3" id="KW-1185">Reference proteome</keyword>
<reference evidence="2 3" key="1">
    <citation type="journal article" date="2013" name="ISME J.">
        <title>A metabolic model for members of the genus Tetrasphaera involved in enhanced biological phosphorus removal.</title>
        <authorList>
            <person name="Kristiansen R."/>
            <person name="Nguyen H.T.T."/>
            <person name="Saunders A.M."/>
            <person name="Nielsen J.L."/>
            <person name="Wimmer R."/>
            <person name="Le V.Q."/>
            <person name="McIlroy S.J."/>
            <person name="Petrovski S."/>
            <person name="Seviour R.J."/>
            <person name="Calteau A."/>
            <person name="Nielsen K.L."/>
            <person name="Nielsen P.H."/>
        </authorList>
    </citation>
    <scope>NUCLEOTIDE SEQUENCE [LARGE SCALE GENOMIC DNA]</scope>
    <source>
        <strain evidence="2 3">Ben 74</strain>
    </source>
</reference>
<feature type="compositionally biased region" description="Low complexity" evidence="1">
    <location>
        <begin position="70"/>
        <end position="86"/>
    </location>
</feature>
<comment type="caution">
    <text evidence="2">The sequence shown here is derived from an EMBL/GenBank/DDBJ whole genome shotgun (WGS) entry which is preliminary data.</text>
</comment>
<evidence type="ECO:0000256" key="1">
    <source>
        <dbReference type="SAM" id="MobiDB-lite"/>
    </source>
</evidence>
<proteinExistence type="predicted"/>
<gene>
    <name evidence="2" type="ORF">BN13_380014</name>
</gene>
<accession>A0A077MEH7</accession>
<dbReference type="Proteomes" id="UP000035720">
    <property type="component" value="Unassembled WGS sequence"/>
</dbReference>
<dbReference type="STRING" id="1193518.BN13_380014"/>
<dbReference type="SUPFAM" id="SSF69304">
    <property type="entry name" value="Tricorn protease N-terminal domain"/>
    <property type="match status" value="1"/>
</dbReference>
<feature type="region of interest" description="Disordered" evidence="1">
    <location>
        <begin position="60"/>
        <end position="94"/>
    </location>
</feature>
<sequence>MTNDLHERFAAAASAMPEVDLAEVAWTRAYAAHRRRRRAAVGAAAGVAVVAAGSVALSGGGGARHTNAPAASSSSVTRSSNSASTTGSITGDAPVTVLPAPSKMGALSWVDRTALTSEVLTVLAARPEWDVVKLSRPLSQAGGFTEGERIVAAYADRERRGVGVVTSAGRVLGLDGLDLTDTTDGGNASFHLSAQAISADGRYLVIAQPNGLVIVDATRSGAEPWKRVAIDDPLLESANLVSDGNVVLVTSGVTGTHVIDMASGREVKVIRSVWDAQDVVLGATADAGQSSQLTVRRWNPQALDFTPAEVVLGVKAGVWGLGGSTVSGGGWVAGLASPTADLDAQGFYQGVVAAQVPSGPYRWLLDGGGVTGDDIRSKGGVLPLGMTDRVALIWAGGGYESVGLEMVMTRADLLAWDLSSGAVSRLTTLTGDQVQLVVAPL</sequence>
<dbReference type="AlphaFoldDB" id="A0A077MEH7"/>
<name>A0A077MEH7_9MICO</name>
<evidence type="ECO:0000313" key="2">
    <source>
        <dbReference type="EMBL" id="CCI53363.1"/>
    </source>
</evidence>
<dbReference type="RefSeq" id="WP_048545632.1">
    <property type="nucleotide sequence ID" value="NZ_HF571038.1"/>
</dbReference>
<dbReference type="EMBL" id="CAJC01000148">
    <property type="protein sequence ID" value="CCI53363.1"/>
    <property type="molecule type" value="Genomic_DNA"/>
</dbReference>
<evidence type="ECO:0000313" key="3">
    <source>
        <dbReference type="Proteomes" id="UP000035720"/>
    </source>
</evidence>
<protein>
    <submittedName>
        <fullName evidence="2">Uncharacterized protein</fullName>
    </submittedName>
</protein>
<organism evidence="2 3">
    <name type="scientific">Nostocoides jenkinsii Ben 74</name>
    <dbReference type="NCBI Taxonomy" id="1193518"/>
    <lineage>
        <taxon>Bacteria</taxon>
        <taxon>Bacillati</taxon>
        <taxon>Actinomycetota</taxon>
        <taxon>Actinomycetes</taxon>
        <taxon>Micrococcales</taxon>
        <taxon>Intrasporangiaceae</taxon>
        <taxon>Nostocoides</taxon>
    </lineage>
</organism>